<accession>A0ABY9RBB6</accession>
<dbReference type="EMBL" id="CP133721">
    <property type="protein sequence ID" value="WMW78531.1"/>
    <property type="molecule type" value="Genomic_DNA"/>
</dbReference>
<proteinExistence type="predicted"/>
<evidence type="ECO:0000313" key="1">
    <source>
        <dbReference type="EMBL" id="WMW78531.1"/>
    </source>
</evidence>
<organism evidence="1 2">
    <name type="scientific">Flavobacterium nakdongensis</name>
    <dbReference type="NCBI Taxonomy" id="3073563"/>
    <lineage>
        <taxon>Bacteria</taxon>
        <taxon>Pseudomonadati</taxon>
        <taxon>Bacteroidota</taxon>
        <taxon>Flavobacteriia</taxon>
        <taxon>Flavobacteriales</taxon>
        <taxon>Flavobacteriaceae</taxon>
        <taxon>Flavobacterium</taxon>
    </lineage>
</organism>
<dbReference type="InterPro" id="IPR011463">
    <property type="entry name" value="DUF1569"/>
</dbReference>
<protein>
    <submittedName>
        <fullName evidence="1">DUF1569 domain-containing protein</fullName>
    </submittedName>
</protein>
<dbReference type="Proteomes" id="UP001180481">
    <property type="component" value="Chromosome"/>
</dbReference>
<dbReference type="InterPro" id="IPR034660">
    <property type="entry name" value="DinB/YfiT-like"/>
</dbReference>
<gene>
    <name evidence="1" type="ORF">RF683_03530</name>
</gene>
<keyword evidence="2" id="KW-1185">Reference proteome</keyword>
<dbReference type="Pfam" id="PF07606">
    <property type="entry name" value="DUF1569"/>
    <property type="match status" value="1"/>
</dbReference>
<dbReference type="RefSeq" id="WP_309532833.1">
    <property type="nucleotide sequence ID" value="NZ_CP133721.1"/>
</dbReference>
<dbReference type="Gene3D" id="1.20.120.450">
    <property type="entry name" value="dinb family like domain"/>
    <property type="match status" value="1"/>
</dbReference>
<name>A0ABY9RBB6_9FLAO</name>
<reference evidence="1" key="1">
    <citation type="submission" date="2023-09" db="EMBL/GenBank/DDBJ databases">
        <title>Flavobacterium sp. 20NA77.7 isolated from freshwater.</title>
        <authorList>
            <person name="Le V."/>
            <person name="Ko S.-R."/>
            <person name="Ahn C.-Y."/>
            <person name="Oh H.-M."/>
        </authorList>
    </citation>
    <scope>NUCLEOTIDE SEQUENCE</scope>
    <source>
        <strain evidence="1">20NA77.7</strain>
    </source>
</reference>
<evidence type="ECO:0000313" key="2">
    <source>
        <dbReference type="Proteomes" id="UP001180481"/>
    </source>
</evidence>
<sequence>MKKLNYLLDKLKNYTGVLEKRNNLVSESTVGWQIAHSLKTIEQIVLAITKSEPKKYKWTFNVNRILILSIFKSIPRGKGKAPKNVMPDALISSESILTSFENVENLLKNWEQLPKQAYFPHPYFGDLNKKNTEDFLFIHTNHHLKIIQDICGD</sequence>